<gene>
    <name evidence="4" type="ORF">J2S59_003362</name>
</gene>
<reference evidence="4 5" key="1">
    <citation type="submission" date="2023-07" db="EMBL/GenBank/DDBJ databases">
        <title>Sequencing the genomes of 1000 actinobacteria strains.</title>
        <authorList>
            <person name="Klenk H.-P."/>
        </authorList>
    </citation>
    <scope>NUCLEOTIDE SEQUENCE [LARGE SCALE GENOMIC DNA]</scope>
    <source>
        <strain evidence="4 5">GD13</strain>
    </source>
</reference>
<dbReference type="InterPro" id="IPR025723">
    <property type="entry name" value="ArsA/GET3_ATPase-like"/>
</dbReference>
<accession>A0ABT9NT10</accession>
<dbReference type="Proteomes" id="UP001240447">
    <property type="component" value="Unassembled WGS sequence"/>
</dbReference>
<keyword evidence="5" id="KW-1185">Reference proteome</keyword>
<dbReference type="InterPro" id="IPR016300">
    <property type="entry name" value="ATPase_ArsA/GET3"/>
</dbReference>
<evidence type="ECO:0000256" key="1">
    <source>
        <dbReference type="ARBA" id="ARBA00011040"/>
    </source>
</evidence>
<dbReference type="Gene3D" id="2.60.40.790">
    <property type="match status" value="1"/>
</dbReference>
<dbReference type="Pfam" id="PF02374">
    <property type="entry name" value="ArsA_ATPase"/>
    <property type="match status" value="1"/>
</dbReference>
<dbReference type="InterPro" id="IPR027417">
    <property type="entry name" value="P-loop_NTPase"/>
</dbReference>
<dbReference type="NCBIfam" id="TIGR00345">
    <property type="entry name" value="GET3_arsA_TRC40"/>
    <property type="match status" value="1"/>
</dbReference>
<dbReference type="RefSeq" id="WP_306825311.1">
    <property type="nucleotide sequence ID" value="NZ_JAUSQM010000001.1"/>
</dbReference>
<dbReference type="InterPro" id="IPR040612">
    <property type="entry name" value="ArsA_HSP20-like"/>
</dbReference>
<organism evidence="4 5">
    <name type="scientific">Nocardioides massiliensis</name>
    <dbReference type="NCBI Taxonomy" id="1325935"/>
    <lineage>
        <taxon>Bacteria</taxon>
        <taxon>Bacillati</taxon>
        <taxon>Actinomycetota</taxon>
        <taxon>Actinomycetes</taxon>
        <taxon>Propionibacteriales</taxon>
        <taxon>Nocardioidaceae</taxon>
        <taxon>Nocardioides</taxon>
    </lineage>
</organism>
<dbReference type="SUPFAM" id="SSF52540">
    <property type="entry name" value="P-loop containing nucleoside triphosphate hydrolases"/>
    <property type="match status" value="1"/>
</dbReference>
<dbReference type="PANTHER" id="PTHR10803:SF3">
    <property type="entry name" value="ATPASE GET3"/>
    <property type="match status" value="1"/>
</dbReference>
<evidence type="ECO:0000259" key="2">
    <source>
        <dbReference type="Pfam" id="PF02374"/>
    </source>
</evidence>
<dbReference type="CDD" id="cd02035">
    <property type="entry name" value="ArsA"/>
    <property type="match status" value="1"/>
</dbReference>
<sequence length="406" mass="43828">MRILLFTGKGGVGKTTAAAGTATMAARRGERTLVLSTDAAHSLADAFGPEAGAAIGHEPTEVEDRLFVQQVDAQRRFEASWRDVQHYLLSVLDAAGVDRITAEELTVLPGAEEVLALLEVRAQVQSGRWDVVVVDCAPTAETLRLLALPEALGWYMERVFPMERRVVKALRPVLARAAGVPMPQDVVFDALERLHADLHEVHELLTGDDASVRLVLTPETVVVAEARRSLTNLSLFGYRVDGVVANRVFPADGADAWRGSWVEAQTRVLEEVEQSFAGLPVWRSAYHAREPVGTDELAAFAAAAYGETDPLAVPTGEGPMTVRRTDAGATLRIALPFAARQDVHLARHGDDLVVTVGSYRRLLTLPSALGRMRVAGAGVEEGALQVRFVTQTSETEAQDSTGEEQS</sequence>
<comment type="caution">
    <text evidence="4">The sequence shown here is derived from an EMBL/GenBank/DDBJ whole genome shotgun (WGS) entry which is preliminary data.</text>
</comment>
<dbReference type="InterPro" id="IPR008978">
    <property type="entry name" value="HSP20-like_chaperone"/>
</dbReference>
<feature type="domain" description="ArsA HSP20-like" evidence="3">
    <location>
        <begin position="327"/>
        <end position="388"/>
    </location>
</feature>
<dbReference type="Gene3D" id="3.40.50.300">
    <property type="entry name" value="P-loop containing nucleotide triphosphate hydrolases"/>
    <property type="match status" value="1"/>
</dbReference>
<evidence type="ECO:0000313" key="5">
    <source>
        <dbReference type="Proteomes" id="UP001240447"/>
    </source>
</evidence>
<evidence type="ECO:0000313" key="4">
    <source>
        <dbReference type="EMBL" id="MDP9823553.1"/>
    </source>
</evidence>
<comment type="similarity">
    <text evidence="1">Belongs to the arsA ATPase family.</text>
</comment>
<protein>
    <submittedName>
        <fullName evidence="4">Arsenite-transporting ATPase</fullName>
    </submittedName>
</protein>
<dbReference type="EMBL" id="JAUSQM010000001">
    <property type="protein sequence ID" value="MDP9823553.1"/>
    <property type="molecule type" value="Genomic_DNA"/>
</dbReference>
<feature type="domain" description="ArsA/GET3 Anion-transporting ATPase-like" evidence="2">
    <location>
        <begin position="1"/>
        <end position="304"/>
    </location>
</feature>
<evidence type="ECO:0000259" key="3">
    <source>
        <dbReference type="Pfam" id="PF17886"/>
    </source>
</evidence>
<name>A0ABT9NT10_9ACTN</name>
<proteinExistence type="inferred from homology"/>
<dbReference type="Pfam" id="PF17886">
    <property type="entry name" value="ArsA_HSP20"/>
    <property type="match status" value="1"/>
</dbReference>
<dbReference type="PANTHER" id="PTHR10803">
    <property type="entry name" value="ARSENICAL PUMP-DRIVING ATPASE ARSENITE-TRANSLOCATING ATPASE"/>
    <property type="match status" value="1"/>
</dbReference>